<name>A0A4P9UV82_METBY</name>
<gene>
    <name evidence="11" type="ORF">EQU24_01950</name>
</gene>
<dbReference type="Proteomes" id="UP000305881">
    <property type="component" value="Chromosome"/>
</dbReference>
<feature type="transmembrane region" description="Helical" evidence="8">
    <location>
        <begin position="360"/>
        <end position="384"/>
    </location>
</feature>
<evidence type="ECO:0000256" key="9">
    <source>
        <dbReference type="SAM" id="SignalP"/>
    </source>
</evidence>
<keyword evidence="6" id="KW-0813">Transport</keyword>
<keyword evidence="9" id="KW-0732">Signal</keyword>
<evidence type="ECO:0000256" key="8">
    <source>
        <dbReference type="SAM" id="Phobius"/>
    </source>
</evidence>
<dbReference type="EMBL" id="CP035467">
    <property type="protein sequence ID" value="QCW84670.1"/>
    <property type="molecule type" value="Genomic_DNA"/>
</dbReference>
<protein>
    <submittedName>
        <fullName evidence="11">MotA/TolQ/ExbB proton channel family protein</fullName>
    </submittedName>
</protein>
<dbReference type="AlphaFoldDB" id="A0A4P9UV82"/>
<dbReference type="OrthoDB" id="4045at2"/>
<keyword evidence="4 8" id="KW-1133">Transmembrane helix</keyword>
<evidence type="ECO:0000256" key="4">
    <source>
        <dbReference type="ARBA" id="ARBA00022989"/>
    </source>
</evidence>
<organism evidence="11 12">
    <name type="scientific">Methylotuvimicrobium buryatense</name>
    <name type="common">Methylomicrobium buryatense</name>
    <dbReference type="NCBI Taxonomy" id="95641"/>
    <lineage>
        <taxon>Bacteria</taxon>
        <taxon>Pseudomonadati</taxon>
        <taxon>Pseudomonadota</taxon>
        <taxon>Gammaproteobacteria</taxon>
        <taxon>Methylococcales</taxon>
        <taxon>Methylococcaceae</taxon>
        <taxon>Methylotuvimicrobium</taxon>
    </lineage>
</organism>
<keyword evidence="3 8" id="KW-0812">Transmembrane</keyword>
<evidence type="ECO:0000256" key="1">
    <source>
        <dbReference type="ARBA" id="ARBA00004651"/>
    </source>
</evidence>
<dbReference type="PANTHER" id="PTHR30625">
    <property type="entry name" value="PROTEIN TOLQ"/>
    <property type="match status" value="1"/>
</dbReference>
<keyword evidence="12" id="KW-1185">Reference proteome</keyword>
<keyword evidence="5 8" id="KW-0472">Membrane</keyword>
<feature type="transmembrane region" description="Helical" evidence="8">
    <location>
        <begin position="279"/>
        <end position="300"/>
    </location>
</feature>
<feature type="transmembrane region" description="Helical" evidence="8">
    <location>
        <begin position="404"/>
        <end position="425"/>
    </location>
</feature>
<comment type="similarity">
    <text evidence="6">Belongs to the exbB/tolQ family.</text>
</comment>
<feature type="coiled-coil region" evidence="7">
    <location>
        <begin position="306"/>
        <end position="333"/>
    </location>
</feature>
<reference evidence="12" key="1">
    <citation type="journal article" date="2019" name="J. Bacteriol.">
        <title>A Mutagenic Screen Identifies a TonB-Dependent Receptor Required for the Lanthanide Metal Switch in the Type I Methanotroph 'Methylotuvimicrobium buryatense' 5GB1C.</title>
        <authorList>
            <person name="Groom J.D."/>
            <person name="Ford S.M."/>
            <person name="Pesesky M.W."/>
            <person name="Lidstrom M.E."/>
        </authorList>
    </citation>
    <scope>NUCLEOTIDE SEQUENCE [LARGE SCALE GENOMIC DNA]</scope>
    <source>
        <strain evidence="12">5GB1C</strain>
    </source>
</reference>
<feature type="signal peptide" evidence="9">
    <location>
        <begin position="1"/>
        <end position="30"/>
    </location>
</feature>
<dbReference type="Pfam" id="PF01618">
    <property type="entry name" value="MotA_ExbB"/>
    <property type="match status" value="1"/>
</dbReference>
<accession>A0A4P9UV82</accession>
<evidence type="ECO:0000313" key="11">
    <source>
        <dbReference type="EMBL" id="QCW84670.1"/>
    </source>
</evidence>
<feature type="chain" id="PRO_5020852002" evidence="9">
    <location>
        <begin position="31"/>
        <end position="460"/>
    </location>
</feature>
<keyword evidence="7" id="KW-0175">Coiled coil</keyword>
<feature type="domain" description="MotA/TolQ/ExbB proton channel" evidence="10">
    <location>
        <begin position="334"/>
        <end position="440"/>
    </location>
</feature>
<evidence type="ECO:0000256" key="6">
    <source>
        <dbReference type="RuleBase" id="RU004057"/>
    </source>
</evidence>
<dbReference type="KEGG" id="mbur:EQU24_01950"/>
<evidence type="ECO:0000313" key="12">
    <source>
        <dbReference type="Proteomes" id="UP000305881"/>
    </source>
</evidence>
<sequence length="460" mass="50837">MKSTIRNLNSIRQALWVLCLCFAAVPAVMADSPKTLDELIKQVRSDSVLESRELAEREREFRNARDRQAALLQSVKTKLAAERQRGAELKNRYETNEPAIKDKTERLHERMGALGELFGIVRQTSKDMLSLFSASIISAQLPDRKETAKLLAERKSNPNIQELEKFWHLLLDEMVQAGKVARFVAPVITADGQESRREVVRIGAFNAVSDGLYLRYLPETGRLVELGRQPQARFLTLAKTLEESKDGISPVALDPSRGAILSLMVQKPDWSEHIEQGGVIGYLIIGLGLIGLLLAAERTFSLTRLHRKMQEQRSDSEAEIDTAIRRLREVAQEHPKLDADALGLKLDQAILGERPKIKRFLPTIAIFASVAPLLGLLGTVTGMIETFQAITLFGTGDPKLMSGGISGALVTTEMGLVVAIPLLLLHSWLNGNTRKLIYLLDEESAALVASRGGQVRVVTG</sequence>
<dbReference type="GO" id="GO:0005886">
    <property type="term" value="C:plasma membrane"/>
    <property type="evidence" value="ECO:0007669"/>
    <property type="project" value="UniProtKB-SubCell"/>
</dbReference>
<dbReference type="PANTHER" id="PTHR30625:SF11">
    <property type="entry name" value="MOTA_TOLQ_EXBB PROTON CHANNEL DOMAIN-CONTAINING PROTEIN"/>
    <property type="match status" value="1"/>
</dbReference>
<dbReference type="InterPro" id="IPR050790">
    <property type="entry name" value="ExbB/TolQ_transport"/>
</dbReference>
<evidence type="ECO:0000259" key="10">
    <source>
        <dbReference type="Pfam" id="PF01618"/>
    </source>
</evidence>
<dbReference type="STRING" id="675511.GCA_000341735_02616"/>
<dbReference type="RefSeq" id="WP_017841118.1">
    <property type="nucleotide sequence ID" value="NZ_CP035467.1"/>
</dbReference>
<evidence type="ECO:0000256" key="7">
    <source>
        <dbReference type="SAM" id="Coils"/>
    </source>
</evidence>
<dbReference type="GO" id="GO:0017038">
    <property type="term" value="P:protein import"/>
    <property type="evidence" value="ECO:0007669"/>
    <property type="project" value="TreeGrafter"/>
</dbReference>
<keyword evidence="6" id="KW-0653">Protein transport</keyword>
<keyword evidence="2" id="KW-1003">Cell membrane</keyword>
<dbReference type="InterPro" id="IPR002898">
    <property type="entry name" value="MotA_ExbB_proton_chnl"/>
</dbReference>
<proteinExistence type="inferred from homology"/>
<evidence type="ECO:0000256" key="3">
    <source>
        <dbReference type="ARBA" id="ARBA00022692"/>
    </source>
</evidence>
<dbReference type="InterPro" id="IPR017270">
    <property type="entry name" value="MotA/TolQ/ExbB-rel"/>
</dbReference>
<dbReference type="PIRSF" id="PIRSF037714">
    <property type="entry name" value="TolR"/>
    <property type="match status" value="1"/>
</dbReference>
<evidence type="ECO:0000256" key="2">
    <source>
        <dbReference type="ARBA" id="ARBA00022475"/>
    </source>
</evidence>
<evidence type="ECO:0000256" key="5">
    <source>
        <dbReference type="ARBA" id="ARBA00023136"/>
    </source>
</evidence>
<comment type="subcellular location">
    <subcellularLocation>
        <location evidence="1">Cell membrane</location>
        <topology evidence="1">Multi-pass membrane protein</topology>
    </subcellularLocation>
    <subcellularLocation>
        <location evidence="6">Membrane</location>
        <topology evidence="6">Multi-pass membrane protein</topology>
    </subcellularLocation>
</comment>